<accession>A0ABX5D873</accession>
<evidence type="ECO:0000313" key="3">
    <source>
        <dbReference type="EMBL" id="PRQ65147.1"/>
    </source>
</evidence>
<dbReference type="EMBL" id="NWTN01000026">
    <property type="protein sequence ID" value="PRQ65147.1"/>
    <property type="molecule type" value="Genomic_DNA"/>
</dbReference>
<feature type="transmembrane region" description="Helical" evidence="1">
    <location>
        <begin position="60"/>
        <end position="79"/>
    </location>
</feature>
<evidence type="ECO:0000256" key="1">
    <source>
        <dbReference type="SAM" id="Phobius"/>
    </source>
</evidence>
<feature type="transmembrane region" description="Helical" evidence="1">
    <location>
        <begin position="31"/>
        <end position="48"/>
    </location>
</feature>
<keyword evidence="1" id="KW-0812">Transmembrane</keyword>
<keyword evidence="1" id="KW-0472">Membrane</keyword>
<reference evidence="3 4" key="1">
    <citation type="submission" date="2017-09" db="EMBL/GenBank/DDBJ databases">
        <authorList>
            <person name="Girard L."/>
            <person name="Lami R."/>
            <person name="Suzuki M."/>
            <person name="Baudart J."/>
        </authorList>
    </citation>
    <scope>NUCLEOTIDE SEQUENCE [LARGE SCALE GENOMIC DNA]</scope>
    <source>
        <strain evidence="3 4">17LN0615E</strain>
    </source>
</reference>
<reference evidence="3 4" key="2">
    <citation type="submission" date="2018-03" db="EMBL/GenBank/DDBJ databases">
        <title>Genetic Diversity and Phenotypic Plasticity of AHL Mediated Quorum Sensing in Environmental Strains of Vibrio mediterranei.</title>
        <authorList>
            <person name="Lantoine F."/>
            <person name="Vouve F."/>
        </authorList>
    </citation>
    <scope>NUCLEOTIDE SEQUENCE [LARGE SCALE GENOMIC DNA]</scope>
    <source>
        <strain evidence="3 4">17LN0615E</strain>
    </source>
</reference>
<organism evidence="3 4">
    <name type="scientific">Vibrio mediterranei</name>
    <dbReference type="NCBI Taxonomy" id="689"/>
    <lineage>
        <taxon>Bacteria</taxon>
        <taxon>Pseudomonadati</taxon>
        <taxon>Pseudomonadota</taxon>
        <taxon>Gammaproteobacteria</taxon>
        <taxon>Vibrionales</taxon>
        <taxon>Vibrionaceae</taxon>
        <taxon>Vibrio</taxon>
    </lineage>
</organism>
<keyword evidence="4" id="KW-1185">Reference proteome</keyword>
<proteinExistence type="predicted"/>
<gene>
    <name evidence="3" type="ORF">COR51_23790</name>
</gene>
<name>A0ABX5D873_9VIBR</name>
<dbReference type="Proteomes" id="UP000238163">
    <property type="component" value="Unassembled WGS sequence"/>
</dbReference>
<evidence type="ECO:0000313" key="4">
    <source>
        <dbReference type="Proteomes" id="UP000238163"/>
    </source>
</evidence>
<dbReference type="Pfam" id="PF26109">
    <property type="entry name" value="WHD_BrxR"/>
    <property type="match status" value="1"/>
</dbReference>
<feature type="domain" description="DNA-binding transcriptional repressor CapW winged helix-turn-helix" evidence="2">
    <location>
        <begin position="88"/>
        <end position="163"/>
    </location>
</feature>
<sequence>MQQELVKERLGLNSLRAANVTFVRTSQRTQIAVLQFGSLLFLALHTPMLKMNFKTVCFDVIFTINFVISWCFVVVQVKLTDRVRNSIYRYIEAYIEVYGSVSSKDITQMFGCHRSYASSVLTNYKLHAPGNLNVGHDGITHSPSNQYTRYFLASKDCSKAYLLAIHQVYD</sequence>
<keyword evidence="1" id="KW-1133">Transmembrane helix</keyword>
<comment type="caution">
    <text evidence="3">The sequence shown here is derived from an EMBL/GenBank/DDBJ whole genome shotgun (WGS) entry which is preliminary data.</text>
</comment>
<protein>
    <recommendedName>
        <fullName evidence="2">DNA-binding transcriptional repressor CapW winged helix-turn-helix domain-containing protein</fullName>
    </recommendedName>
</protein>
<evidence type="ECO:0000259" key="2">
    <source>
        <dbReference type="Pfam" id="PF26109"/>
    </source>
</evidence>
<dbReference type="InterPro" id="IPR059019">
    <property type="entry name" value="WHD_CapW"/>
</dbReference>